<dbReference type="EMBL" id="JAKIKP010000003">
    <property type="protein sequence ID" value="MCL1142388.1"/>
    <property type="molecule type" value="Genomic_DNA"/>
</dbReference>
<evidence type="ECO:0000313" key="2">
    <source>
        <dbReference type="EMBL" id="MCL1142388.1"/>
    </source>
</evidence>
<protein>
    <submittedName>
        <fullName evidence="2">AbgT family transporter</fullName>
    </submittedName>
</protein>
<feature type="transmembrane region" description="Helical" evidence="1">
    <location>
        <begin position="210"/>
        <end position="232"/>
    </location>
</feature>
<evidence type="ECO:0000313" key="3">
    <source>
        <dbReference type="Proteomes" id="UP001139333"/>
    </source>
</evidence>
<keyword evidence="3" id="KW-1185">Reference proteome</keyword>
<keyword evidence="1" id="KW-0812">Transmembrane</keyword>
<feature type="transmembrane region" description="Helical" evidence="1">
    <location>
        <begin position="151"/>
        <end position="171"/>
    </location>
</feature>
<feature type="transmembrane region" description="Helical" evidence="1">
    <location>
        <begin position="410"/>
        <end position="431"/>
    </location>
</feature>
<feature type="transmembrane region" description="Helical" evidence="1">
    <location>
        <begin position="379"/>
        <end position="398"/>
    </location>
</feature>
<dbReference type="Pfam" id="PF03806">
    <property type="entry name" value="ABG_transport"/>
    <property type="match status" value="1"/>
</dbReference>
<proteinExistence type="predicted"/>
<feature type="transmembrane region" description="Helical" evidence="1">
    <location>
        <begin position="258"/>
        <end position="278"/>
    </location>
</feature>
<dbReference type="PANTHER" id="PTHR30282">
    <property type="entry name" value="P-AMINOBENZOYL GLUTAMATE TRANSPORTER"/>
    <property type="match status" value="1"/>
</dbReference>
<keyword evidence="1" id="KW-1133">Transmembrane helix</keyword>
<name>A0A9X1ZIN0_9GAMM</name>
<feature type="transmembrane region" description="Helical" evidence="1">
    <location>
        <begin position="87"/>
        <end position="110"/>
    </location>
</feature>
<dbReference type="Proteomes" id="UP001139333">
    <property type="component" value="Unassembled WGS sequence"/>
</dbReference>
<feature type="transmembrane region" description="Helical" evidence="1">
    <location>
        <begin position="340"/>
        <end position="359"/>
    </location>
</feature>
<dbReference type="AlphaFoldDB" id="A0A9X1ZIN0"/>
<dbReference type="RefSeq" id="WP_248995061.1">
    <property type="nucleotide sequence ID" value="NZ_JAKIKP010000003.1"/>
</dbReference>
<feature type="transmembrane region" description="Helical" evidence="1">
    <location>
        <begin position="122"/>
        <end position="145"/>
    </location>
</feature>
<keyword evidence="1" id="KW-0472">Membrane</keyword>
<dbReference type="GO" id="GO:1902604">
    <property type="term" value="P:p-aminobenzoyl-glutamate transmembrane transport"/>
    <property type="evidence" value="ECO:0007669"/>
    <property type="project" value="InterPro"/>
</dbReference>
<feature type="transmembrane region" description="Helical" evidence="1">
    <location>
        <begin position="27"/>
        <end position="49"/>
    </location>
</feature>
<dbReference type="PANTHER" id="PTHR30282:SF0">
    <property type="entry name" value="P-AMINOBENZOYL-GLUTAMATE TRANSPORT PROTEIN"/>
    <property type="match status" value="1"/>
</dbReference>
<evidence type="ECO:0000256" key="1">
    <source>
        <dbReference type="SAM" id="Phobius"/>
    </source>
</evidence>
<organism evidence="2 3">
    <name type="scientific">Shewanella gaetbuli</name>
    <dbReference type="NCBI Taxonomy" id="220752"/>
    <lineage>
        <taxon>Bacteria</taxon>
        <taxon>Pseudomonadati</taxon>
        <taxon>Pseudomonadota</taxon>
        <taxon>Gammaproteobacteria</taxon>
        <taxon>Alteromonadales</taxon>
        <taxon>Shewanellaceae</taxon>
        <taxon>Shewanella</taxon>
    </lineage>
</organism>
<feature type="transmembrane region" description="Helical" evidence="1">
    <location>
        <begin position="437"/>
        <end position="455"/>
    </location>
</feature>
<dbReference type="GO" id="GO:0015558">
    <property type="term" value="F:secondary active p-aminobenzoyl-glutamate transmembrane transporter activity"/>
    <property type="evidence" value="ECO:0007669"/>
    <property type="project" value="InterPro"/>
</dbReference>
<feature type="transmembrane region" description="Helical" evidence="1">
    <location>
        <begin position="467"/>
        <end position="492"/>
    </location>
</feature>
<dbReference type="InterPro" id="IPR004697">
    <property type="entry name" value="AbgT"/>
</dbReference>
<comment type="caution">
    <text evidence="2">The sequence shown here is derived from an EMBL/GenBank/DDBJ whole genome shotgun (WGS) entry which is preliminary data.</text>
</comment>
<gene>
    <name evidence="2" type="ORF">L2672_06730</name>
</gene>
<accession>A0A9X1ZIN0</accession>
<feature type="transmembrane region" description="Helical" evidence="1">
    <location>
        <begin position="298"/>
        <end position="319"/>
    </location>
</feature>
<reference evidence="2" key="1">
    <citation type="submission" date="2022-01" db="EMBL/GenBank/DDBJ databases">
        <title>Whole genome-based taxonomy of the Shewanellaceae.</title>
        <authorList>
            <person name="Martin-Rodriguez A.J."/>
        </authorList>
    </citation>
    <scope>NUCLEOTIDE SEQUENCE</scope>
    <source>
        <strain evidence="2">DSM 16422</strain>
    </source>
</reference>
<sequence>MHSKTVEGSASIFDRIEKWGNKLPHPVSLFFILTVGLLLVSAIGSYLGWSYQLPDQPEQTINNLISEQGLRNWLSGSIQAFISFPPLGIIIIAMIGIGIADASGLIGYAVQRAIKHAGTWQLTSTILLLGVLSNIVGSVGYIVLIPLACRAYIAAGRSPLAGLATAFAGVAGGTHATFFITTYDIVIAGISTSALNLLHPDLTVSPLANYYFLSASVILLVAVGTVVSIKFVEPRLSRGEYRNPQHLSLTPSTENDRALKVAGAVFISAIGLILFSALSENGWLAPANPEQLARSEVIKGLPILVSFVFGLSGMVFGFVSGKFRREQDIIKACEQSLSQLGLFLLIMFFASQLIFTFKLSNLAGLLAVNLSDMLAVLSIEGPVLVIILVLFSAVLNIFMGSPVVQWSVMAPVFVPTLLLAGLPIELIQVAFRIGDSVTNIISPLFGYLGLILATAQQYQGHAKLGTLVSMMLPFSMAFLIMWTSLLVIWVYVLEWPLGI</sequence>